<organism evidence="1">
    <name type="scientific">marine sediment metagenome</name>
    <dbReference type="NCBI Taxonomy" id="412755"/>
    <lineage>
        <taxon>unclassified sequences</taxon>
        <taxon>metagenomes</taxon>
        <taxon>ecological metagenomes</taxon>
    </lineage>
</organism>
<gene>
    <name evidence="1" type="ORF">LCGC14_1417770</name>
</gene>
<evidence type="ECO:0000313" key="1">
    <source>
        <dbReference type="EMBL" id="KKM72705.1"/>
    </source>
</evidence>
<comment type="caution">
    <text evidence="1">The sequence shown here is derived from an EMBL/GenBank/DDBJ whole genome shotgun (WGS) entry which is preliminary data.</text>
</comment>
<sequence length="64" mass="7435">MEKTLGMEDLEEIKIKSRDKVKGFYTLLTNGSVVCLPNNEYIVPKYVLNELEKKGINFKVKKKE</sequence>
<dbReference type="AlphaFoldDB" id="A0A0F9M7S8"/>
<protein>
    <submittedName>
        <fullName evidence="1">Uncharacterized protein</fullName>
    </submittedName>
</protein>
<reference evidence="1" key="1">
    <citation type="journal article" date="2015" name="Nature">
        <title>Complex archaea that bridge the gap between prokaryotes and eukaryotes.</title>
        <authorList>
            <person name="Spang A."/>
            <person name="Saw J.H."/>
            <person name="Jorgensen S.L."/>
            <person name="Zaremba-Niedzwiedzka K."/>
            <person name="Martijn J."/>
            <person name="Lind A.E."/>
            <person name="van Eijk R."/>
            <person name="Schleper C."/>
            <person name="Guy L."/>
            <person name="Ettema T.J."/>
        </authorList>
    </citation>
    <scope>NUCLEOTIDE SEQUENCE</scope>
</reference>
<dbReference type="EMBL" id="LAZR01009417">
    <property type="protein sequence ID" value="KKM72705.1"/>
    <property type="molecule type" value="Genomic_DNA"/>
</dbReference>
<name>A0A0F9M7S8_9ZZZZ</name>
<proteinExistence type="predicted"/>
<accession>A0A0F9M7S8</accession>